<comment type="caution">
    <text evidence="1">The sequence shown here is derived from an EMBL/GenBank/DDBJ whole genome shotgun (WGS) entry which is preliminary data.</text>
</comment>
<evidence type="ECO:0000313" key="1">
    <source>
        <dbReference type="EMBL" id="KAI8001450.1"/>
    </source>
</evidence>
<keyword evidence="2" id="KW-1185">Reference proteome</keyword>
<keyword evidence="1" id="KW-0675">Receptor</keyword>
<organism evidence="1 2">
    <name type="scientific">Camellia lanceoleosa</name>
    <dbReference type="NCBI Taxonomy" id="1840588"/>
    <lineage>
        <taxon>Eukaryota</taxon>
        <taxon>Viridiplantae</taxon>
        <taxon>Streptophyta</taxon>
        <taxon>Embryophyta</taxon>
        <taxon>Tracheophyta</taxon>
        <taxon>Spermatophyta</taxon>
        <taxon>Magnoliopsida</taxon>
        <taxon>eudicotyledons</taxon>
        <taxon>Gunneridae</taxon>
        <taxon>Pentapetalae</taxon>
        <taxon>asterids</taxon>
        <taxon>Ericales</taxon>
        <taxon>Theaceae</taxon>
        <taxon>Camellia</taxon>
    </lineage>
</organism>
<dbReference type="EMBL" id="CM045765">
    <property type="protein sequence ID" value="KAI8001450.1"/>
    <property type="molecule type" value="Genomic_DNA"/>
</dbReference>
<reference evidence="1 2" key="1">
    <citation type="journal article" date="2022" name="Plant J.">
        <title>Chromosome-level genome of Camellia lanceoleosa provides a valuable resource for understanding genome evolution and self-incompatibility.</title>
        <authorList>
            <person name="Gong W."/>
            <person name="Xiao S."/>
            <person name="Wang L."/>
            <person name="Liao Z."/>
            <person name="Chang Y."/>
            <person name="Mo W."/>
            <person name="Hu G."/>
            <person name="Li W."/>
            <person name="Zhao G."/>
            <person name="Zhu H."/>
            <person name="Hu X."/>
            <person name="Ji K."/>
            <person name="Xiang X."/>
            <person name="Song Q."/>
            <person name="Yuan D."/>
            <person name="Jin S."/>
            <person name="Zhang L."/>
        </authorList>
    </citation>
    <scope>NUCLEOTIDE SEQUENCE [LARGE SCALE GENOMIC DNA]</scope>
    <source>
        <strain evidence="1">SQ_2022a</strain>
    </source>
</reference>
<protein>
    <submittedName>
        <fullName evidence="1">Abscisic acid receptor PYL11</fullName>
    </submittedName>
</protein>
<accession>A0ACC0GK58</accession>
<evidence type="ECO:0000313" key="2">
    <source>
        <dbReference type="Proteomes" id="UP001060215"/>
    </source>
</evidence>
<proteinExistence type="predicted"/>
<sequence>MLSSNQCGSSLVQTINTPLLIVWSMLRWFNNPRAYEQFIKSCTMHSGDGGIGSIHGVIVVLGLPARTSTERLDELNDDQHVMAFSIIGDDHRLVNYQSTTTLHEDERESASGGGGGGGRGRKTVVIESFTVDIPVGSSKEDTCLFADVIIGRNLKSLASISEKLASVS</sequence>
<dbReference type="Proteomes" id="UP001060215">
    <property type="component" value="Chromosome 8"/>
</dbReference>
<name>A0ACC0GK58_9ERIC</name>
<gene>
    <name evidence="1" type="ORF">LOK49_LG09G02102</name>
</gene>